<dbReference type="AlphaFoldDB" id="X1F4Y5"/>
<keyword evidence="1" id="KW-1133">Transmembrane helix</keyword>
<organism evidence="2">
    <name type="scientific">marine sediment metagenome</name>
    <dbReference type="NCBI Taxonomy" id="412755"/>
    <lineage>
        <taxon>unclassified sequences</taxon>
        <taxon>metagenomes</taxon>
        <taxon>ecological metagenomes</taxon>
    </lineage>
</organism>
<reference evidence="2" key="1">
    <citation type="journal article" date="2014" name="Front. Microbiol.">
        <title>High frequency of phylogenetically diverse reductive dehalogenase-homologous genes in deep subseafloor sedimentary metagenomes.</title>
        <authorList>
            <person name="Kawai M."/>
            <person name="Futagami T."/>
            <person name="Toyoda A."/>
            <person name="Takaki Y."/>
            <person name="Nishi S."/>
            <person name="Hori S."/>
            <person name="Arai W."/>
            <person name="Tsubouchi T."/>
            <person name="Morono Y."/>
            <person name="Uchiyama I."/>
            <person name="Ito T."/>
            <person name="Fujiyama A."/>
            <person name="Inagaki F."/>
            <person name="Takami H."/>
        </authorList>
    </citation>
    <scope>NUCLEOTIDE SEQUENCE</scope>
    <source>
        <strain evidence="2">Expedition CK06-06</strain>
    </source>
</reference>
<dbReference type="EMBL" id="BARU01009718">
    <property type="protein sequence ID" value="GAH40701.1"/>
    <property type="molecule type" value="Genomic_DNA"/>
</dbReference>
<proteinExistence type="predicted"/>
<dbReference type="InterPro" id="IPR003744">
    <property type="entry name" value="YhhQ"/>
</dbReference>
<comment type="caution">
    <text evidence="2">The sequence shown here is derived from an EMBL/GenBank/DDBJ whole genome shotgun (WGS) entry which is preliminary data.</text>
</comment>
<feature type="transmembrane region" description="Helical" evidence="1">
    <location>
        <begin position="25"/>
        <end position="50"/>
    </location>
</feature>
<dbReference type="PANTHER" id="PTHR34300:SF2">
    <property type="entry name" value="QUEUOSINE PRECURSOR TRANSPORTER-RELATED"/>
    <property type="match status" value="1"/>
</dbReference>
<sequence length="70" mass="7955">MVSQAIDSIIFCAIALWGLFDIKTWLQILATTYFLKWFVAAIDTPFIYLARRLSQTVVAKESNITPVESD</sequence>
<evidence type="ECO:0000313" key="2">
    <source>
        <dbReference type="EMBL" id="GAH40701.1"/>
    </source>
</evidence>
<dbReference type="Pfam" id="PF02592">
    <property type="entry name" value="Vut_1"/>
    <property type="match status" value="1"/>
</dbReference>
<name>X1F4Y5_9ZZZZ</name>
<accession>X1F4Y5</accession>
<protein>
    <submittedName>
        <fullName evidence="2">Uncharacterized protein</fullName>
    </submittedName>
</protein>
<gene>
    <name evidence="2" type="ORF">S03H2_18702</name>
</gene>
<keyword evidence="1" id="KW-0472">Membrane</keyword>
<keyword evidence="1" id="KW-0812">Transmembrane</keyword>
<dbReference type="PANTHER" id="PTHR34300">
    <property type="entry name" value="QUEUOSINE PRECURSOR TRANSPORTER-RELATED"/>
    <property type="match status" value="1"/>
</dbReference>
<evidence type="ECO:0000256" key="1">
    <source>
        <dbReference type="SAM" id="Phobius"/>
    </source>
</evidence>